<dbReference type="KEGG" id="lbe:MOO44_00210"/>
<gene>
    <name evidence="1" type="ORF">MOO44_00210</name>
</gene>
<dbReference type="AlphaFoldDB" id="A0A976X524"/>
<proteinExistence type="predicted"/>
<protein>
    <recommendedName>
        <fullName evidence="3">Prephenate dehydratase</fullName>
    </recommendedName>
</protein>
<evidence type="ECO:0000313" key="1">
    <source>
        <dbReference type="EMBL" id="UQS86102.1"/>
    </source>
</evidence>
<accession>A0A976X524</accession>
<evidence type="ECO:0000313" key="2">
    <source>
        <dbReference type="Proteomes" id="UP000831181"/>
    </source>
</evidence>
<geneLocation type="plasmid" evidence="1 2">
    <name>p1unnamed</name>
</geneLocation>
<sequence>MQIHTLGPKTTDSYNAYQYACQHLEGVRKYDVSLHPSFQDIYAKLDQYHGDLFLVPVAYRNSDGTNWTDNNLIFGQQLSIVNCFHLPLRTMVLVQNKNCQNGRSIIHPSTIGILNNCLPTIDTQKIKFVTSKPLALSTFLEQHFQFGIFSYGDFEPHDTDQYQILTRLNPHMIWCLYQIK</sequence>
<keyword evidence="1" id="KW-0614">Plasmid</keyword>
<keyword evidence="2" id="KW-1185">Reference proteome</keyword>
<dbReference type="RefSeq" id="WP_260115909.1">
    <property type="nucleotide sequence ID" value="NZ_CP093360.1"/>
</dbReference>
<name>A0A976X524_9LACO</name>
<reference evidence="1" key="1">
    <citation type="journal article" date="2022" name="Int. J. Syst. Evol. Microbiol.">
        <title>Apilactobacillus apisilvae sp. nov., Nicolia spurrieriana gen. nov. sp. nov., Bombilactobacillus folatiphilus sp. nov. and Bombilactobacillus thymidiniphilus sp. nov., four new lactic acid bacterial isolates from stingless bees Tetragonula carbonaria and Austroplebeia australis.</title>
        <authorList>
            <person name="Oliphant S.A."/>
            <person name="Watson-Haigh N.S."/>
            <person name="Sumby K.M."/>
            <person name="Gardner J."/>
            <person name="Groom S."/>
            <person name="Jiranek V."/>
        </authorList>
    </citation>
    <scope>NUCLEOTIDE SEQUENCE</scope>
    <source>
        <strain evidence="1">SGEP1_A5</strain>
    </source>
</reference>
<evidence type="ECO:0008006" key="3">
    <source>
        <dbReference type="Google" id="ProtNLM"/>
    </source>
</evidence>
<organism evidence="1 2">
    <name type="scientific">Nicoliella spurrieriana</name>
    <dbReference type="NCBI Taxonomy" id="2925830"/>
    <lineage>
        <taxon>Bacteria</taxon>
        <taxon>Bacillati</taxon>
        <taxon>Bacillota</taxon>
        <taxon>Bacilli</taxon>
        <taxon>Lactobacillales</taxon>
        <taxon>Lactobacillaceae</taxon>
        <taxon>Nicoliella</taxon>
    </lineage>
</organism>
<dbReference type="EMBL" id="CP093360">
    <property type="protein sequence ID" value="UQS86102.1"/>
    <property type="molecule type" value="Genomic_DNA"/>
</dbReference>
<dbReference type="Proteomes" id="UP000831181">
    <property type="component" value="Plasmid p1unnamed"/>
</dbReference>